<protein>
    <submittedName>
        <fullName evidence="2">Uncharacterized protein</fullName>
    </submittedName>
</protein>
<evidence type="ECO:0000256" key="1">
    <source>
        <dbReference type="SAM" id="Coils"/>
    </source>
</evidence>
<evidence type="ECO:0000313" key="3">
    <source>
        <dbReference type="Proteomes" id="UP000295433"/>
    </source>
</evidence>
<dbReference type="RefSeq" id="WP_132454321.1">
    <property type="nucleotide sequence ID" value="NZ_JAWIZJ010000002.1"/>
</dbReference>
<dbReference type="OrthoDB" id="6421865at2"/>
<dbReference type="Proteomes" id="UP000295433">
    <property type="component" value="Unassembled WGS sequence"/>
</dbReference>
<gene>
    <name evidence="2" type="ORF">EDC54_102379</name>
</gene>
<evidence type="ECO:0000313" key="2">
    <source>
        <dbReference type="EMBL" id="TCV07807.1"/>
    </source>
</evidence>
<accession>A0A4R3VS87</accession>
<organism evidence="2 3">
    <name type="scientific">Samsonia erythrinae</name>
    <dbReference type="NCBI Taxonomy" id="160434"/>
    <lineage>
        <taxon>Bacteria</taxon>
        <taxon>Pseudomonadati</taxon>
        <taxon>Pseudomonadota</taxon>
        <taxon>Gammaproteobacteria</taxon>
        <taxon>Enterobacterales</taxon>
        <taxon>Pectobacteriaceae</taxon>
        <taxon>Samsonia</taxon>
    </lineage>
</organism>
<dbReference type="AlphaFoldDB" id="A0A4R3VS87"/>
<name>A0A4R3VS87_9GAMM</name>
<dbReference type="EMBL" id="SMBY01000002">
    <property type="protein sequence ID" value="TCV07807.1"/>
    <property type="molecule type" value="Genomic_DNA"/>
</dbReference>
<sequence length="270" mass="30350">MTTPIHDAVSDTNPARQRLDEIANTFSALEADIEQERLTLANLVESHRQAEAELKENDGKWESILMENNGVENTESERALFLTTTAKAKIARLSILMKDQKRKVAEMNIRLGGMTVEYNNAFSNVTAPIVKREVEQLITELHDLMAPRISRVVGLCRMYGVSVRETLTAVYFTTAYRNEQSELVDVGHVEKIMSTDDIESSIINSVKTIIRSNGIKLTDSELPDDHPGAYPRNVFRAMKNTPSPAQLSRAKSDAEYKEKLFTGEIPFSNF</sequence>
<keyword evidence="1" id="KW-0175">Coiled coil</keyword>
<proteinExistence type="predicted"/>
<keyword evidence="3" id="KW-1185">Reference proteome</keyword>
<comment type="caution">
    <text evidence="2">The sequence shown here is derived from an EMBL/GenBank/DDBJ whole genome shotgun (WGS) entry which is preliminary data.</text>
</comment>
<feature type="coiled-coil region" evidence="1">
    <location>
        <begin position="33"/>
        <end position="60"/>
    </location>
</feature>
<reference evidence="2 3" key="1">
    <citation type="submission" date="2019-03" db="EMBL/GenBank/DDBJ databases">
        <title>Genomic Encyclopedia of Type Strains, Phase IV (KMG-IV): sequencing the most valuable type-strain genomes for metagenomic binning, comparative biology and taxonomic classification.</title>
        <authorList>
            <person name="Goeker M."/>
        </authorList>
    </citation>
    <scope>NUCLEOTIDE SEQUENCE [LARGE SCALE GENOMIC DNA]</scope>
    <source>
        <strain evidence="2 3">DSM 16730</strain>
    </source>
</reference>